<proteinExistence type="predicted"/>
<dbReference type="AlphaFoldDB" id="A0A828ZT92"/>
<reference evidence="2 3" key="1">
    <citation type="submission" date="2012-12" db="EMBL/GenBank/DDBJ databases">
        <title>The Genome Sequence of Enterococcus faecium E1590.</title>
        <authorList>
            <consortium name="The Broad Institute Genome Sequencing Platform"/>
            <consortium name="The Broad Institute Genome Sequencing Center for Infectious Disease"/>
            <person name="Earl A.M."/>
            <person name="Gilmore M.S."/>
            <person name="van Schaik W."/>
            <person name="Lebreton F."/>
            <person name="Willems R.J."/>
            <person name="Walker B."/>
            <person name="Young S.K."/>
            <person name="Zeng Q."/>
            <person name="Gargeya S."/>
            <person name="Fitzgerald M."/>
            <person name="Haas B."/>
            <person name="Abouelleil A."/>
            <person name="Alvarado L."/>
            <person name="Arachchi H.M."/>
            <person name="Berlin A.M."/>
            <person name="Chapman S.B."/>
            <person name="Dewar J."/>
            <person name="Goldberg J."/>
            <person name="Griggs A."/>
            <person name="Gujja S."/>
            <person name="Hansen M."/>
            <person name="Howarth C."/>
            <person name="Imamovic A."/>
            <person name="Larimer J."/>
            <person name="McCowan C."/>
            <person name="Murphy C."/>
            <person name="Neiman D."/>
            <person name="Pearson M."/>
            <person name="Priest M."/>
            <person name="Roberts A."/>
            <person name="Saif S."/>
            <person name="Shea T."/>
            <person name="Sisk P."/>
            <person name="Sykes S."/>
            <person name="Wortman J."/>
            <person name="Nusbaum C."/>
            <person name="Birren B."/>
        </authorList>
    </citation>
    <scope>NUCLEOTIDE SEQUENCE [LARGE SCALE GENOMIC DNA]</scope>
    <source>
        <strain evidence="2 3">E1590</strain>
    </source>
</reference>
<sequence length="49" mass="5984">MAGKTWIEKIGSRMFVTVFFNLGFYFLNKKERRKKQWIIKQLVVVYGKR</sequence>
<evidence type="ECO:0000256" key="1">
    <source>
        <dbReference type="SAM" id="Phobius"/>
    </source>
</evidence>
<organism evidence="2 3">
    <name type="scientific">Enterococcus faecium EnGen0003</name>
    <dbReference type="NCBI Taxonomy" id="1138901"/>
    <lineage>
        <taxon>Bacteria</taxon>
        <taxon>Bacillati</taxon>
        <taxon>Bacillota</taxon>
        <taxon>Bacilli</taxon>
        <taxon>Lactobacillales</taxon>
        <taxon>Enterococcaceae</taxon>
        <taxon>Enterococcus</taxon>
    </lineage>
</organism>
<dbReference type="Proteomes" id="UP000010553">
    <property type="component" value="Unassembled WGS sequence"/>
</dbReference>
<accession>A0A828ZT92</accession>
<keyword evidence="1" id="KW-0812">Transmembrane</keyword>
<name>A0A828ZT92_ENTFC</name>
<feature type="transmembrane region" description="Helical" evidence="1">
    <location>
        <begin position="6"/>
        <end position="27"/>
    </location>
</feature>
<evidence type="ECO:0000313" key="2">
    <source>
        <dbReference type="EMBL" id="ELB03821.1"/>
    </source>
</evidence>
<gene>
    <name evidence="2" type="ORF">OIE_03787</name>
</gene>
<dbReference type="EMBL" id="AHXC01000003">
    <property type="protein sequence ID" value="ELB03821.1"/>
    <property type="molecule type" value="Genomic_DNA"/>
</dbReference>
<evidence type="ECO:0000313" key="3">
    <source>
        <dbReference type="Proteomes" id="UP000010553"/>
    </source>
</evidence>
<keyword evidence="1" id="KW-0472">Membrane</keyword>
<keyword evidence="1" id="KW-1133">Transmembrane helix</keyword>
<protein>
    <submittedName>
        <fullName evidence="2">Uncharacterized protein</fullName>
    </submittedName>
</protein>
<comment type="caution">
    <text evidence="2">The sequence shown here is derived from an EMBL/GenBank/DDBJ whole genome shotgun (WGS) entry which is preliminary data.</text>
</comment>